<dbReference type="Proteomes" id="UP000067434">
    <property type="component" value="Chromosome"/>
</dbReference>
<dbReference type="GO" id="GO:0003727">
    <property type="term" value="F:single-stranded RNA binding"/>
    <property type="evidence" value="ECO:0007669"/>
    <property type="project" value="TreeGrafter"/>
</dbReference>
<feature type="site" description="Interaction with target DNA" evidence="7">
    <location>
        <position position="75"/>
    </location>
</feature>
<dbReference type="GO" id="GO:0043737">
    <property type="term" value="F:deoxyribonuclease V activity"/>
    <property type="evidence" value="ECO:0007669"/>
    <property type="project" value="UniProtKB-UniRule"/>
</dbReference>
<comment type="similarity">
    <text evidence="7">Belongs to the endonuclease V family.</text>
</comment>
<keyword evidence="4 7" id="KW-0540">Nuclease</keyword>
<evidence type="ECO:0000256" key="7">
    <source>
        <dbReference type="HAMAP-Rule" id="MF_00801"/>
    </source>
</evidence>
<dbReference type="GO" id="GO:0016891">
    <property type="term" value="F:RNA endonuclease activity producing 5'-phosphomonoesters, hydrolytic mechanism"/>
    <property type="evidence" value="ECO:0007669"/>
    <property type="project" value="TreeGrafter"/>
</dbReference>
<dbReference type="KEGG" id="thf:MA03_06025"/>
<feature type="binding site" evidence="7">
    <location>
        <position position="105"/>
    </location>
    <ligand>
        <name>Mg(2+)</name>
        <dbReference type="ChEBI" id="CHEBI:18420"/>
    </ligand>
</feature>
<dbReference type="InterPro" id="IPR007581">
    <property type="entry name" value="Endonuclease-V"/>
</dbReference>
<keyword evidence="6 7" id="KW-0378">Hydrolase</keyword>
<gene>
    <name evidence="7" type="primary">nfi</name>
    <name evidence="8" type="ORF">MA03_06025</name>
</gene>
<evidence type="ECO:0000256" key="3">
    <source>
        <dbReference type="ARBA" id="ARBA00022490"/>
    </source>
</evidence>
<dbReference type="PANTHER" id="PTHR28511:SF1">
    <property type="entry name" value="ENDONUCLEASE V"/>
    <property type="match status" value="1"/>
</dbReference>
<dbReference type="GO" id="GO:0005737">
    <property type="term" value="C:cytoplasm"/>
    <property type="evidence" value="ECO:0007669"/>
    <property type="project" value="UniProtKB-SubCell"/>
</dbReference>
<keyword evidence="7" id="KW-0479">Metal-binding</keyword>
<evidence type="ECO:0000256" key="2">
    <source>
        <dbReference type="ARBA" id="ARBA00004496"/>
    </source>
</evidence>
<dbReference type="RefSeq" id="WP_052884400.1">
    <property type="nucleotide sequence ID" value="NZ_CP009961.1"/>
</dbReference>
<dbReference type="HOGENOM" id="CLU_047631_1_1_2"/>
<evidence type="ECO:0000256" key="5">
    <source>
        <dbReference type="ARBA" id="ARBA00022759"/>
    </source>
</evidence>
<dbReference type="OrthoDB" id="7885at2157"/>
<keyword evidence="9" id="KW-1185">Reference proteome</keyword>
<sequence length="217" mass="23848">MIPVNFSIEKARLAQKKIAEKVVERDEIELPLRLAAGVDVAYKNDKAFAAGVVVDVQTLSPVEVSVTEVEVKFPYIPTLLAFREVWPAFKALKKLRSTYQVLFVDGNGRLHPYKAGFACHLGVVVGKPTIGVAKKLLMGSVERLSDKLGMVIYNGEVLAYAVKLGRSRRDIYISVGNKLTLNTALKLAISLTKSNASLPEPIRLAHIYATSARKRNS</sequence>
<dbReference type="PANTHER" id="PTHR28511">
    <property type="entry name" value="ENDONUCLEASE V"/>
    <property type="match status" value="1"/>
</dbReference>
<evidence type="ECO:0000313" key="9">
    <source>
        <dbReference type="Proteomes" id="UP000067434"/>
    </source>
</evidence>
<dbReference type="HAMAP" id="MF_00801">
    <property type="entry name" value="Endonuclease_5"/>
    <property type="match status" value="1"/>
</dbReference>
<evidence type="ECO:0000256" key="4">
    <source>
        <dbReference type="ARBA" id="ARBA00022722"/>
    </source>
</evidence>
<evidence type="ECO:0000256" key="1">
    <source>
        <dbReference type="ARBA" id="ARBA00001835"/>
    </source>
</evidence>
<keyword evidence="7" id="KW-0234">DNA repair</keyword>
<dbReference type="AlphaFoldDB" id="A0A0F7FJ62"/>
<reference evidence="8 9" key="1">
    <citation type="journal article" date="2015" name="Stand. Genomic Sci.">
        <title>Complete genome sequence of and proposal of Thermofilum uzonense sp. nov. a novel hyperthermophilic crenarchaeon and emended description of the genus Thermofilum.</title>
        <authorList>
            <person name="Toshchakov S.V."/>
            <person name="Korzhenkov A.A."/>
            <person name="Samarov N.I."/>
            <person name="Mazunin I.O."/>
            <person name="Mozhey O.I."/>
            <person name="Shmyr I.S."/>
            <person name="Derbikova K.S."/>
            <person name="Taranov E.A."/>
            <person name="Dominova I.N."/>
            <person name="Bonch-Osmolovskaya E.A."/>
            <person name="Patrushev M.V."/>
            <person name="Podosokorskaya O.A."/>
            <person name="Kublanov I.V."/>
        </authorList>
    </citation>
    <scope>NUCLEOTIDE SEQUENCE [LARGE SCALE GENOMIC DNA]</scope>
    <source>
        <strain evidence="8 9">1807-2</strain>
    </source>
</reference>
<dbReference type="Pfam" id="PF04493">
    <property type="entry name" value="Endonuclease_5"/>
    <property type="match status" value="1"/>
</dbReference>
<accession>A0A0F7FJ62</accession>
<proteinExistence type="inferred from homology"/>
<name>A0A0F7FJ62_9CREN</name>
<dbReference type="GeneID" id="25401770"/>
<comment type="subcellular location">
    <subcellularLocation>
        <location evidence="2 7">Cytoplasm</location>
    </subcellularLocation>
</comment>
<dbReference type="STRING" id="1550241.MA03_06025"/>
<comment type="catalytic activity">
    <reaction evidence="1 7">
        <text>Endonucleolytic cleavage at apurinic or apyrimidinic sites to products with a 5'-phosphate.</text>
        <dbReference type="EC" id="3.1.21.7"/>
    </reaction>
</comment>
<keyword evidence="7" id="KW-0227">DNA damage</keyword>
<keyword evidence="3 7" id="KW-0963">Cytoplasm</keyword>
<dbReference type="EC" id="3.1.21.7" evidence="7"/>
<evidence type="ECO:0000313" key="8">
    <source>
        <dbReference type="EMBL" id="AKG38900.1"/>
    </source>
</evidence>
<dbReference type="CDD" id="cd06559">
    <property type="entry name" value="Endonuclease_V"/>
    <property type="match status" value="1"/>
</dbReference>
<comment type="function">
    <text evidence="7">DNA repair enzyme involved in the repair of deaminated bases. Selectively cleaves double-stranded DNA at the second phosphodiester bond 3' to a deoxyinosine leaving behind the intact lesion on the nicked DNA.</text>
</comment>
<dbReference type="EMBL" id="CP009961">
    <property type="protein sequence ID" value="AKG38900.1"/>
    <property type="molecule type" value="Genomic_DNA"/>
</dbReference>
<dbReference type="GO" id="GO:0000287">
    <property type="term" value="F:magnesium ion binding"/>
    <property type="evidence" value="ECO:0007669"/>
    <property type="project" value="UniProtKB-UniRule"/>
</dbReference>
<protein>
    <recommendedName>
        <fullName evidence="7">Endonuclease V</fullName>
        <ecNumber evidence="7">3.1.21.7</ecNumber>
    </recommendedName>
    <alternativeName>
        <fullName evidence="7">Deoxyinosine 3'endonuclease</fullName>
    </alternativeName>
    <alternativeName>
        <fullName evidence="7">Deoxyribonuclease V</fullName>
        <shortName evidence="7">DNase V</shortName>
    </alternativeName>
</protein>
<dbReference type="PATRIC" id="fig|1550241.5.peg.1257"/>
<keyword evidence="5 7" id="KW-0255">Endonuclease</keyword>
<keyword evidence="7" id="KW-0460">Magnesium</keyword>
<comment type="cofactor">
    <cofactor evidence="7">
        <name>Mg(2+)</name>
        <dbReference type="ChEBI" id="CHEBI:18420"/>
    </cofactor>
</comment>
<dbReference type="Gene3D" id="3.30.2170.10">
    <property type="entry name" value="archaeoglobus fulgidus dsm 4304 superfamily"/>
    <property type="match status" value="1"/>
</dbReference>
<evidence type="ECO:0000256" key="6">
    <source>
        <dbReference type="ARBA" id="ARBA00022801"/>
    </source>
</evidence>
<dbReference type="GO" id="GO:0006281">
    <property type="term" value="P:DNA repair"/>
    <property type="evidence" value="ECO:0007669"/>
    <property type="project" value="UniProtKB-UniRule"/>
</dbReference>
<feature type="binding site" evidence="7">
    <location>
        <position position="39"/>
    </location>
    <ligand>
        <name>Mg(2+)</name>
        <dbReference type="ChEBI" id="CHEBI:18420"/>
    </ligand>
</feature>
<organism evidence="8 9">
    <name type="scientific">Infirmifilum uzonense</name>
    <dbReference type="NCBI Taxonomy" id="1550241"/>
    <lineage>
        <taxon>Archaea</taxon>
        <taxon>Thermoproteota</taxon>
        <taxon>Thermoprotei</taxon>
        <taxon>Thermofilales</taxon>
        <taxon>Thermofilaceae</taxon>
        <taxon>Infirmifilum</taxon>
    </lineage>
</organism>